<proteinExistence type="predicted"/>
<dbReference type="EMBL" id="LC625835">
    <property type="protein sequence ID" value="BCU02802.1"/>
    <property type="molecule type" value="Genomic_DNA"/>
</dbReference>
<dbReference type="Proteomes" id="UP001253637">
    <property type="component" value="Segment"/>
</dbReference>
<evidence type="ECO:0000313" key="2">
    <source>
        <dbReference type="Proteomes" id="UP001253637"/>
    </source>
</evidence>
<organism evidence="1 2">
    <name type="scientific">Pandoravirus japonicus</name>
    <dbReference type="NCBI Taxonomy" id="2823154"/>
    <lineage>
        <taxon>Viruses</taxon>
        <taxon>Pandoravirus</taxon>
    </lineage>
</organism>
<accession>A0A811BPW2</accession>
<reference evidence="1" key="1">
    <citation type="submission" date="2021-04" db="EMBL/GenBank/DDBJ databases">
        <title>Draft Genome Sequence of Pandoravirus japonicus, Isolated from the Sabaishi River of Niigata, Japan.</title>
        <authorList>
            <person name="Hosokawa N."/>
            <person name="Takahashi H."/>
            <person name="Aoki K."/>
            <person name="Takemura M."/>
        </authorList>
    </citation>
    <scope>NUCLEOTIDE SEQUENCE</scope>
</reference>
<protein>
    <submittedName>
        <fullName evidence="1">Uncharacterized protein</fullName>
    </submittedName>
</protein>
<evidence type="ECO:0000313" key="1">
    <source>
        <dbReference type="EMBL" id="BCU02802.1"/>
    </source>
</evidence>
<sequence>MLPFEPRIGGRNLFSPHNIKLAGAPALSPSHLCAQLQKSLQFFLFKKLGAVSYLGYAREFSLLDQHRPRNFGSPLNPACL</sequence>
<name>A0A811BPW2_9VIRU</name>